<evidence type="ECO:0000256" key="4">
    <source>
        <dbReference type="ARBA" id="ARBA00022989"/>
    </source>
</evidence>
<dbReference type="PANTHER" id="PTHR43652">
    <property type="entry name" value="BASIC AMINO ACID ANTIPORTER YFCC-RELATED"/>
    <property type="match status" value="1"/>
</dbReference>
<keyword evidence="5 6" id="KW-0472">Membrane</keyword>
<dbReference type="AlphaFoldDB" id="A0A1G6TTY1"/>
<dbReference type="STRING" id="686796.SAMN04488104_102421"/>
<dbReference type="Pfam" id="PF03606">
    <property type="entry name" value="DcuC"/>
    <property type="match status" value="1"/>
</dbReference>
<keyword evidence="2" id="KW-1003">Cell membrane</keyword>
<proteinExistence type="predicted"/>
<dbReference type="RefSeq" id="WP_087939934.1">
    <property type="nucleotide sequence ID" value="NZ_FNAC01000024.1"/>
</dbReference>
<feature type="transmembrane region" description="Helical" evidence="6">
    <location>
        <begin position="70"/>
        <end position="90"/>
    </location>
</feature>
<evidence type="ECO:0000256" key="6">
    <source>
        <dbReference type="SAM" id="Phobius"/>
    </source>
</evidence>
<evidence type="ECO:0000313" key="8">
    <source>
        <dbReference type="Proteomes" id="UP000199060"/>
    </source>
</evidence>
<feature type="transmembrane region" description="Helical" evidence="6">
    <location>
        <begin position="395"/>
        <end position="412"/>
    </location>
</feature>
<keyword evidence="3 6" id="KW-0812">Transmembrane</keyword>
<evidence type="ECO:0000256" key="5">
    <source>
        <dbReference type="ARBA" id="ARBA00023136"/>
    </source>
</evidence>
<feature type="transmembrane region" description="Helical" evidence="6">
    <location>
        <begin position="424"/>
        <end position="443"/>
    </location>
</feature>
<keyword evidence="4 6" id="KW-1133">Transmembrane helix</keyword>
<reference evidence="8" key="1">
    <citation type="submission" date="2016-10" db="EMBL/GenBank/DDBJ databases">
        <authorList>
            <person name="Varghese N."/>
            <person name="Submissions S."/>
        </authorList>
    </citation>
    <scope>NUCLEOTIDE SEQUENCE [LARGE SCALE GENOMIC DNA]</scope>
    <source>
        <strain evidence="8">DSM 23095</strain>
    </source>
</reference>
<dbReference type="PANTHER" id="PTHR43652:SF6">
    <property type="entry name" value="ARGININE REPRESSOR"/>
    <property type="match status" value="1"/>
</dbReference>
<dbReference type="InterPro" id="IPR051679">
    <property type="entry name" value="DASS-Related_Transporters"/>
</dbReference>
<evidence type="ECO:0000256" key="3">
    <source>
        <dbReference type="ARBA" id="ARBA00022692"/>
    </source>
</evidence>
<comment type="subcellular location">
    <subcellularLocation>
        <location evidence="1">Cell membrane</location>
        <topology evidence="1">Multi-pass membrane protein</topology>
    </subcellularLocation>
</comment>
<evidence type="ECO:0000313" key="7">
    <source>
        <dbReference type="EMBL" id="SDD32374.1"/>
    </source>
</evidence>
<evidence type="ECO:0000256" key="2">
    <source>
        <dbReference type="ARBA" id="ARBA00022475"/>
    </source>
</evidence>
<evidence type="ECO:0000256" key="1">
    <source>
        <dbReference type="ARBA" id="ARBA00004651"/>
    </source>
</evidence>
<dbReference type="GO" id="GO:0005886">
    <property type="term" value="C:plasma membrane"/>
    <property type="evidence" value="ECO:0007669"/>
    <property type="project" value="UniProtKB-SubCell"/>
</dbReference>
<accession>A0A1G6TTY1</accession>
<gene>
    <name evidence="7" type="ORF">SAMN04488104_102421</name>
</gene>
<feature type="transmembrane region" description="Helical" evidence="6">
    <location>
        <begin position="233"/>
        <end position="254"/>
    </location>
</feature>
<protein>
    <submittedName>
        <fullName evidence="7">Uncharacterized membrane protein YfcC, ion transporter superfamily</fullName>
    </submittedName>
</protein>
<dbReference type="Proteomes" id="UP000199060">
    <property type="component" value="Unassembled WGS sequence"/>
</dbReference>
<feature type="transmembrane region" description="Helical" evidence="6">
    <location>
        <begin position="193"/>
        <end position="212"/>
    </location>
</feature>
<dbReference type="InterPro" id="IPR018385">
    <property type="entry name" value="C4_dicarb_anaerob_car-like"/>
</dbReference>
<name>A0A1G6TTY1_9BACT</name>
<feature type="transmembrane region" description="Helical" evidence="6">
    <location>
        <begin position="295"/>
        <end position="314"/>
    </location>
</feature>
<dbReference type="EMBL" id="FNAC01000024">
    <property type="protein sequence ID" value="SDD32374.1"/>
    <property type="molecule type" value="Genomic_DNA"/>
</dbReference>
<feature type="transmembrane region" description="Helical" evidence="6">
    <location>
        <begin position="110"/>
        <end position="130"/>
    </location>
</feature>
<feature type="transmembrane region" description="Helical" evidence="6">
    <location>
        <begin position="266"/>
        <end position="283"/>
    </location>
</feature>
<feature type="transmembrane region" description="Helical" evidence="6">
    <location>
        <begin position="6"/>
        <end position="26"/>
    </location>
</feature>
<dbReference type="OrthoDB" id="255482at2"/>
<keyword evidence="8" id="KW-1185">Reference proteome</keyword>
<sequence length="444" mass="48157">MKLAFPHLLVILLAFIFVSWLATFVVPSGNFKRGEDQLSGREVVLPGSFETQEKIHLGIDEMFIAIPEGIILGSEILVLILLIGGAFYVVEKTGALQVGVEALITKFRGNTFLLLIFLSLAFSFAGATIAMQEEIIAMTPILLLLSKKLQYDIKSIVGLTLGSSLLGAAFSPINPFNGLLGQKLAQLDVAEGLLYRMVFFGIALAIWTFLMIRKGRSNVKVQEELSFEPSSIGWRNGLILLLSMGGIIVMGWGITQYDWGYNEMSALFFVIGISCGLIGKLGINGTARTYSAGFGELILPGVIVGLARSVYLVLEKGQIIDSIIYALFSPLENLPSQIAVAGLFVSQCLIHIPVPSTSGQNVLTIPLAVPLMDLLGISRQLAVLATQYASNLMDMLSPTNAGMMAIIAAVGVQYNDWIKFIFKTWLVLIGISLISLFIALIWFA</sequence>
<organism evidence="7 8">
    <name type="scientific">Algoriphagus faecimaris</name>
    <dbReference type="NCBI Taxonomy" id="686796"/>
    <lineage>
        <taxon>Bacteria</taxon>
        <taxon>Pseudomonadati</taxon>
        <taxon>Bacteroidota</taxon>
        <taxon>Cytophagia</taxon>
        <taxon>Cytophagales</taxon>
        <taxon>Cyclobacteriaceae</taxon>
        <taxon>Algoriphagus</taxon>
    </lineage>
</organism>